<gene>
    <name evidence="11" type="ORF">EJ08DRAFT_736836</name>
</gene>
<keyword evidence="8 9" id="KW-0539">Nucleus</keyword>
<dbReference type="GO" id="GO:0005675">
    <property type="term" value="C:transcription factor TFIIH holo complex"/>
    <property type="evidence" value="ECO:0007669"/>
    <property type="project" value="TreeGrafter"/>
</dbReference>
<evidence type="ECO:0000256" key="1">
    <source>
        <dbReference type="ARBA" id="ARBA00002817"/>
    </source>
</evidence>
<evidence type="ECO:0000256" key="7">
    <source>
        <dbReference type="ARBA" id="ARBA00023204"/>
    </source>
</evidence>
<protein>
    <recommendedName>
        <fullName evidence="9">RNA polymerase II transcription factor B subunit 2</fullName>
    </recommendedName>
</protein>
<keyword evidence="4 9" id="KW-0227">DNA damage</keyword>
<dbReference type="OrthoDB" id="364513at2759"/>
<comment type="subcellular location">
    <subcellularLocation>
        <location evidence="2 9">Nucleus</location>
    </subcellularLocation>
</comment>
<keyword evidence="7 9" id="KW-0234">DNA repair</keyword>
<evidence type="ECO:0000313" key="11">
    <source>
        <dbReference type="EMBL" id="KAF2425235.1"/>
    </source>
</evidence>
<sequence length="467" mass="52949">MSAALLEYLEAQQGIVFKKLYRQPSTVLAVLRRMLPHLAKSIVMAMLYMPEPFLESDLYTWIRTDCTAERDEALGTLKQLHILQQVQEPAIPRAYHLAPTFSRSLRQALTGGGNHRSFGVPSSTKDPRRMTLTALDDWARKKWEAILHYMVVSTNTRMDDQAIHLSTGTKMLLDAGGFVQSQGQRTMITKAGFSFLLQEANTQIWTLLIVYLEMGSTLDMEPVEVLSFLFTLGSLELGQDYSTEFLTPTQEKMLEDLSDFGIIYCRPDDKTRFYPTRLATTLTSDAGALLSSQLSGTSSTGPAQAQKGYIILETNHRLYAYTNSQLQINIIALFTNLNSRFPNLISGKITKGSINRAIQLGITSDQIISYITTHAHPQMLKNTPPLPPTVVDQIRLWQLEENRMKVTNGFLLENYENHKEYLDDVNYAETLGLLLWKSDEKRKYFVADINLMKSYLERKANAKRPKA</sequence>
<evidence type="ECO:0000256" key="8">
    <source>
        <dbReference type="ARBA" id="ARBA00023242"/>
    </source>
</evidence>
<comment type="function">
    <text evidence="1">Component of the general transcription and DNA repair factor IIH (TFIIH) core complex, which is involved in general and transcription-coupled nucleotide excision repair (NER) of damaged DNA and, when complexed to TFIIK, in RNA transcription by RNA polymerase II. In NER, TFIIH acts by opening DNA around the lesion to allow the excision of the damaged oligonucleotide and its replacement by a new DNA fragment. In transcription, TFIIH has an essential role in transcription initiation. When the pre-initiation complex (PIC) has been established, TFIIH is required for promoter opening and promoter escape. Phosphorylation of the C-terminal tail (CTD) of the largest subunit of RNA polymerase II by the kinase module TFIIK controls the initiation of transcription.</text>
</comment>
<dbReference type="InterPro" id="IPR004598">
    <property type="entry name" value="TFIIH_p52/Tfb2"/>
</dbReference>
<dbReference type="GO" id="GO:0003690">
    <property type="term" value="F:double-stranded DNA binding"/>
    <property type="evidence" value="ECO:0007669"/>
    <property type="project" value="TreeGrafter"/>
</dbReference>
<name>A0A9P4TVT6_9PEZI</name>
<dbReference type="GO" id="GO:0000439">
    <property type="term" value="C:transcription factor TFIIH core complex"/>
    <property type="evidence" value="ECO:0007669"/>
    <property type="project" value="InterPro"/>
</dbReference>
<dbReference type="NCBIfam" id="TIGR00625">
    <property type="entry name" value="tfb2"/>
    <property type="match status" value="1"/>
</dbReference>
<comment type="function">
    <text evidence="9">Component of the general transcription and DNA repair factor IIH (TFIIH) core complex which is involved in general and transcription-coupled nucleotide excision repair (NER) of damaged DNA.</text>
</comment>
<evidence type="ECO:0000256" key="4">
    <source>
        <dbReference type="ARBA" id="ARBA00022763"/>
    </source>
</evidence>
<dbReference type="EMBL" id="MU007071">
    <property type="protein sequence ID" value="KAF2425235.1"/>
    <property type="molecule type" value="Genomic_DNA"/>
</dbReference>
<comment type="caution">
    <text evidence="11">The sequence shown here is derived from an EMBL/GenBank/DDBJ whole genome shotgun (WGS) entry which is preliminary data.</text>
</comment>
<evidence type="ECO:0000256" key="6">
    <source>
        <dbReference type="ARBA" id="ARBA00023163"/>
    </source>
</evidence>
<reference evidence="11" key="1">
    <citation type="journal article" date="2020" name="Stud. Mycol.">
        <title>101 Dothideomycetes genomes: a test case for predicting lifestyles and emergence of pathogens.</title>
        <authorList>
            <person name="Haridas S."/>
            <person name="Albert R."/>
            <person name="Binder M."/>
            <person name="Bloem J."/>
            <person name="Labutti K."/>
            <person name="Salamov A."/>
            <person name="Andreopoulos B."/>
            <person name="Baker S."/>
            <person name="Barry K."/>
            <person name="Bills G."/>
            <person name="Bluhm B."/>
            <person name="Cannon C."/>
            <person name="Castanera R."/>
            <person name="Culley D."/>
            <person name="Daum C."/>
            <person name="Ezra D."/>
            <person name="Gonzalez J."/>
            <person name="Henrissat B."/>
            <person name="Kuo A."/>
            <person name="Liang C."/>
            <person name="Lipzen A."/>
            <person name="Lutzoni F."/>
            <person name="Magnuson J."/>
            <person name="Mondo S."/>
            <person name="Nolan M."/>
            <person name="Ohm R."/>
            <person name="Pangilinan J."/>
            <person name="Park H.-J."/>
            <person name="Ramirez L."/>
            <person name="Alfaro M."/>
            <person name="Sun H."/>
            <person name="Tritt A."/>
            <person name="Yoshinaga Y."/>
            <person name="Zwiers L.-H."/>
            <person name="Turgeon B."/>
            <person name="Goodwin S."/>
            <person name="Spatafora J."/>
            <person name="Crous P."/>
            <person name="Grigoriev I."/>
        </authorList>
    </citation>
    <scope>NUCLEOTIDE SEQUENCE</scope>
    <source>
        <strain evidence="11">CBS 130266</strain>
    </source>
</reference>
<dbReference type="GO" id="GO:0006289">
    <property type="term" value="P:nucleotide-excision repair"/>
    <property type="evidence" value="ECO:0007669"/>
    <property type="project" value="InterPro"/>
</dbReference>
<comment type="similarity">
    <text evidence="3 9">Belongs to the TFB2 family.</text>
</comment>
<evidence type="ECO:0000256" key="5">
    <source>
        <dbReference type="ARBA" id="ARBA00023015"/>
    </source>
</evidence>
<evidence type="ECO:0000256" key="2">
    <source>
        <dbReference type="ARBA" id="ARBA00004123"/>
    </source>
</evidence>
<dbReference type="Proteomes" id="UP000800235">
    <property type="component" value="Unassembled WGS sequence"/>
</dbReference>
<evidence type="ECO:0000256" key="9">
    <source>
        <dbReference type="RuleBase" id="RU364024"/>
    </source>
</evidence>
<keyword evidence="12" id="KW-1185">Reference proteome</keyword>
<dbReference type="Pfam" id="PF18307">
    <property type="entry name" value="Tfb2_C"/>
    <property type="match status" value="1"/>
</dbReference>
<proteinExistence type="inferred from homology"/>
<dbReference type="AlphaFoldDB" id="A0A9P4TVT6"/>
<evidence type="ECO:0000259" key="10">
    <source>
        <dbReference type="Pfam" id="PF18307"/>
    </source>
</evidence>
<evidence type="ECO:0000313" key="12">
    <source>
        <dbReference type="Proteomes" id="UP000800235"/>
    </source>
</evidence>
<keyword evidence="6 9" id="KW-0804">Transcription</keyword>
<feature type="domain" description="Transcription factor Tfb2 C-terminal" evidence="10">
    <location>
        <begin position="392"/>
        <end position="456"/>
    </location>
</feature>
<dbReference type="GO" id="GO:0001671">
    <property type="term" value="F:ATPase activator activity"/>
    <property type="evidence" value="ECO:0007669"/>
    <property type="project" value="InterPro"/>
</dbReference>
<evidence type="ECO:0000256" key="3">
    <source>
        <dbReference type="ARBA" id="ARBA00007132"/>
    </source>
</evidence>
<dbReference type="PANTHER" id="PTHR13152">
    <property type="entry name" value="TFIIH, POLYPEPTIDE 4"/>
    <property type="match status" value="1"/>
</dbReference>
<dbReference type="Pfam" id="PF03849">
    <property type="entry name" value="Tfb2"/>
    <property type="match status" value="1"/>
</dbReference>
<organism evidence="11 12">
    <name type="scientific">Tothia fuscella</name>
    <dbReference type="NCBI Taxonomy" id="1048955"/>
    <lineage>
        <taxon>Eukaryota</taxon>
        <taxon>Fungi</taxon>
        <taxon>Dikarya</taxon>
        <taxon>Ascomycota</taxon>
        <taxon>Pezizomycotina</taxon>
        <taxon>Dothideomycetes</taxon>
        <taxon>Pleosporomycetidae</taxon>
        <taxon>Venturiales</taxon>
        <taxon>Cylindrosympodiaceae</taxon>
        <taxon>Tothia</taxon>
    </lineage>
</organism>
<dbReference type="PANTHER" id="PTHR13152:SF0">
    <property type="entry name" value="GENERAL TRANSCRIPTION FACTOR IIH SUBUNIT 4"/>
    <property type="match status" value="1"/>
</dbReference>
<dbReference type="Gene3D" id="3.30.70.2610">
    <property type="match status" value="1"/>
</dbReference>
<keyword evidence="5 9" id="KW-0805">Transcription regulation</keyword>
<accession>A0A9P4TVT6</accession>
<dbReference type="InterPro" id="IPR040662">
    <property type="entry name" value="Tfb2_C"/>
</dbReference>